<comment type="caution">
    <text evidence="7">The sequence shown here is derived from an EMBL/GenBank/DDBJ whole genome shotgun (WGS) entry which is preliminary data.</text>
</comment>
<dbReference type="GO" id="GO:0016020">
    <property type="term" value="C:membrane"/>
    <property type="evidence" value="ECO:0007669"/>
    <property type="project" value="UniProtKB-SubCell"/>
</dbReference>
<dbReference type="Proteomes" id="UP000304382">
    <property type="component" value="Unassembled WGS sequence"/>
</dbReference>
<evidence type="ECO:0000256" key="6">
    <source>
        <dbReference type="SAM" id="Phobius"/>
    </source>
</evidence>
<dbReference type="EMBL" id="BIXZ01000001">
    <property type="protein sequence ID" value="GCF13436.1"/>
    <property type="molecule type" value="Genomic_DNA"/>
</dbReference>
<evidence type="ECO:0000313" key="8">
    <source>
        <dbReference type="Proteomes" id="UP000304382"/>
    </source>
</evidence>
<evidence type="ECO:0008006" key="9">
    <source>
        <dbReference type="Google" id="ProtNLM"/>
    </source>
</evidence>
<dbReference type="SMART" id="SM01021">
    <property type="entry name" value="Bac_rhodopsin"/>
    <property type="match status" value="1"/>
</dbReference>
<evidence type="ECO:0000256" key="2">
    <source>
        <dbReference type="ARBA" id="ARBA00008130"/>
    </source>
</evidence>
<keyword evidence="3 6" id="KW-0812">Transmembrane</keyword>
<name>A0A4C2EG47_9EURY</name>
<proteinExistence type="inferred from homology"/>
<evidence type="ECO:0000256" key="5">
    <source>
        <dbReference type="ARBA" id="ARBA00023136"/>
    </source>
</evidence>
<feature type="transmembrane region" description="Helical" evidence="6">
    <location>
        <begin position="38"/>
        <end position="61"/>
    </location>
</feature>
<dbReference type="OrthoDB" id="330248at2157"/>
<keyword evidence="5 6" id="KW-0472">Membrane</keyword>
<evidence type="ECO:0000313" key="7">
    <source>
        <dbReference type="EMBL" id="GCF13436.1"/>
    </source>
</evidence>
<dbReference type="RefSeq" id="WP_137683048.1">
    <property type="nucleotide sequence ID" value="NZ_BIXZ01000001.1"/>
</dbReference>
<feature type="transmembrane region" description="Helical" evidence="6">
    <location>
        <begin position="189"/>
        <end position="212"/>
    </location>
</feature>
<feature type="transmembrane region" description="Helical" evidence="6">
    <location>
        <begin position="6"/>
        <end position="26"/>
    </location>
</feature>
<gene>
    <name evidence="7" type="ORF">Harman_13710</name>
</gene>
<feature type="transmembrane region" description="Helical" evidence="6">
    <location>
        <begin position="73"/>
        <end position="91"/>
    </location>
</feature>
<comment type="similarity">
    <text evidence="2">Belongs to the archaeal/bacterial/fungal opsin family.</text>
</comment>
<evidence type="ECO:0000256" key="4">
    <source>
        <dbReference type="ARBA" id="ARBA00022989"/>
    </source>
</evidence>
<dbReference type="Gene3D" id="1.20.1070.10">
    <property type="entry name" value="Rhodopsin 7-helix transmembrane proteins"/>
    <property type="match status" value="1"/>
</dbReference>
<feature type="transmembrane region" description="Helical" evidence="6">
    <location>
        <begin position="124"/>
        <end position="146"/>
    </location>
</feature>
<accession>A0A4C2EG47</accession>
<evidence type="ECO:0000256" key="1">
    <source>
        <dbReference type="ARBA" id="ARBA00004141"/>
    </source>
</evidence>
<dbReference type="AlphaFoldDB" id="A0A4C2EG47"/>
<dbReference type="InterPro" id="IPR001425">
    <property type="entry name" value="Arc/bac/fun_rhodopsins"/>
</dbReference>
<comment type="subcellular location">
    <subcellularLocation>
        <location evidence="1">Membrane</location>
        <topology evidence="1">Multi-pass membrane protein</topology>
    </subcellularLocation>
</comment>
<organism evidence="7 8">
    <name type="scientific">Haloarcula mannanilytica</name>
    <dbReference type="NCBI Taxonomy" id="2509225"/>
    <lineage>
        <taxon>Archaea</taxon>
        <taxon>Methanobacteriati</taxon>
        <taxon>Methanobacteriota</taxon>
        <taxon>Stenosarchaea group</taxon>
        <taxon>Halobacteria</taxon>
        <taxon>Halobacteriales</taxon>
        <taxon>Haloarculaceae</taxon>
        <taxon>Haloarcula</taxon>
    </lineage>
</organism>
<keyword evidence="4 6" id="KW-1133">Transmembrane helix</keyword>
<reference evidence="7 8" key="1">
    <citation type="submission" date="2019-02" db="EMBL/GenBank/DDBJ databases">
        <title>Haloarcula mannanilyticum sp. nov., a mannan degrading haloarchaeon isolated from commercial salt.</title>
        <authorList>
            <person name="Enomoto S."/>
            <person name="Shimane Y."/>
            <person name="Kamekura M."/>
            <person name="Ito T."/>
            <person name="Moriya O."/>
            <person name="Ihara K."/>
            <person name="Takahashi-Ando N."/>
            <person name="Fukushima Y."/>
            <person name="Yoshida Y."/>
            <person name="Usama R."/>
            <person name="Takai K."/>
            <person name="Minegishi H."/>
        </authorList>
    </citation>
    <scope>NUCLEOTIDE SEQUENCE [LARGE SCALE GENOMIC DNA]</scope>
    <source>
        <strain evidence="7 8">MD130-1</strain>
    </source>
</reference>
<sequence>MSSTEMVLTVSALVYTASLVVLLAWLRRLPAAKRRYCYPVVGVVGFATVMTALSALGIGFVDIAGSETDLPKILDDFVTYSTLYVVTVLLANESHRTLAIVAGIPLVQVLAFNVAAIAGGPIALAGILVAVVGHGVLAYLFAGPIWRRADALPDDQRLLHWKSRNLLLFLTGMLIAYAIIAIGNVFDPFVITVLSEYIGLLIRVGFAGFLFANVDAITVDKIDLTEVVSETFAGQSAD</sequence>
<evidence type="ECO:0000256" key="3">
    <source>
        <dbReference type="ARBA" id="ARBA00022692"/>
    </source>
</evidence>
<dbReference type="SUPFAM" id="SSF81321">
    <property type="entry name" value="Family A G protein-coupled receptor-like"/>
    <property type="match status" value="1"/>
</dbReference>
<keyword evidence="8" id="KW-1185">Reference proteome</keyword>
<feature type="transmembrane region" description="Helical" evidence="6">
    <location>
        <begin position="98"/>
        <end position="118"/>
    </location>
</feature>
<protein>
    <recommendedName>
        <fullName evidence="9">Bacteriorhodopsin</fullName>
    </recommendedName>
</protein>
<feature type="transmembrane region" description="Helical" evidence="6">
    <location>
        <begin position="166"/>
        <end position="183"/>
    </location>
</feature>